<feature type="compositionally biased region" description="Pro residues" evidence="1">
    <location>
        <begin position="314"/>
        <end position="351"/>
    </location>
</feature>
<sequence length="505" mass="54259">MPAGPGDTHLVTLFTDAHYYFSAPSLKPQHHRFSRGSYLYLYHNASENRTKIEIANHAGTADQDAFSGSFDHLSRVTYSYKQPTLFSVTIDGGSIQGHDQWHLPSYNERNQQKYLYKINMLDLYLWTEKDASTFLGHLKSVVPAEKLEIKDAPAKLQTPAEHRDSMSPVVQQLEKTAIGAQFPPRAESTTSSHSIPGPPLGLQTSSTPAQPTPMAYNPAAPAAPEPIAYREKTPPPLDSDAGNGLTNPGQYSSYPQQQYANVPNTFQSSGQPTPQQSFFSGPPGQPARHSSMSFPGPPSQGTPPQRTASGIGSLPPPPPPPGSGPSPQPYNPSFAPPPGNGLPQATSPPPTQTSFNRQSSYGGLPGQTQYASYPSSTPSFGPSALASPGLPGTPGYQQHNGPPTPSAPPAYSSGPQQYQPGQQQQFGYSSYSYSQQQPADSSAGPGTYGIHGQVYRPTEQEALAHGKPAGPQRQQSSETRNRLEGRVTQVEAGVGKFMKRLDKLW</sequence>
<evidence type="ECO:0000313" key="3">
    <source>
        <dbReference type="Proteomes" id="UP001337655"/>
    </source>
</evidence>
<protein>
    <submittedName>
        <fullName evidence="2">Uncharacterized protein</fullName>
    </submittedName>
</protein>
<dbReference type="EMBL" id="JAVRRT010000005">
    <property type="protein sequence ID" value="KAK5171842.1"/>
    <property type="molecule type" value="Genomic_DNA"/>
</dbReference>
<dbReference type="AlphaFoldDB" id="A0AAV9PHY7"/>
<organism evidence="2 3">
    <name type="scientific">Saxophila tyrrhenica</name>
    <dbReference type="NCBI Taxonomy" id="1690608"/>
    <lineage>
        <taxon>Eukaryota</taxon>
        <taxon>Fungi</taxon>
        <taxon>Dikarya</taxon>
        <taxon>Ascomycota</taxon>
        <taxon>Pezizomycotina</taxon>
        <taxon>Dothideomycetes</taxon>
        <taxon>Dothideomycetidae</taxon>
        <taxon>Mycosphaerellales</taxon>
        <taxon>Extremaceae</taxon>
        <taxon>Saxophila</taxon>
    </lineage>
</organism>
<feature type="compositionally biased region" description="Low complexity" evidence="1">
    <location>
        <begin position="212"/>
        <end position="227"/>
    </location>
</feature>
<evidence type="ECO:0000313" key="2">
    <source>
        <dbReference type="EMBL" id="KAK5171842.1"/>
    </source>
</evidence>
<evidence type="ECO:0000256" key="1">
    <source>
        <dbReference type="SAM" id="MobiDB-lite"/>
    </source>
</evidence>
<name>A0AAV9PHY7_9PEZI</name>
<gene>
    <name evidence="2" type="ORF">LTR77_003478</name>
</gene>
<dbReference type="Proteomes" id="UP001337655">
    <property type="component" value="Unassembled WGS sequence"/>
</dbReference>
<reference evidence="2 3" key="1">
    <citation type="submission" date="2023-08" db="EMBL/GenBank/DDBJ databases">
        <title>Black Yeasts Isolated from many extreme environments.</title>
        <authorList>
            <person name="Coleine C."/>
            <person name="Stajich J.E."/>
            <person name="Selbmann L."/>
        </authorList>
    </citation>
    <scope>NUCLEOTIDE SEQUENCE [LARGE SCALE GENOMIC DNA]</scope>
    <source>
        <strain evidence="2 3">CCFEE 5935</strain>
    </source>
</reference>
<feature type="compositionally biased region" description="Low complexity" evidence="1">
    <location>
        <begin position="409"/>
        <end position="438"/>
    </location>
</feature>
<feature type="compositionally biased region" description="Low complexity" evidence="1">
    <location>
        <begin position="250"/>
        <end position="259"/>
    </location>
</feature>
<feature type="region of interest" description="Disordered" evidence="1">
    <location>
        <begin position="183"/>
        <end position="487"/>
    </location>
</feature>
<dbReference type="RefSeq" id="XP_064660686.1">
    <property type="nucleotide sequence ID" value="XM_064800735.1"/>
</dbReference>
<feature type="compositionally biased region" description="Polar residues" evidence="1">
    <location>
        <begin position="355"/>
        <end position="380"/>
    </location>
</feature>
<comment type="caution">
    <text evidence="2">The sequence shown here is derived from an EMBL/GenBank/DDBJ whole genome shotgun (WGS) entry which is preliminary data.</text>
</comment>
<dbReference type="GeneID" id="89924825"/>
<accession>A0AAV9PHY7</accession>
<keyword evidence="3" id="KW-1185">Reference proteome</keyword>
<feature type="compositionally biased region" description="Polar residues" evidence="1">
    <location>
        <begin position="260"/>
        <end position="279"/>
    </location>
</feature>
<proteinExistence type="predicted"/>